<feature type="transmembrane region" description="Helical" evidence="1">
    <location>
        <begin position="90"/>
        <end position="109"/>
    </location>
</feature>
<comment type="caution">
    <text evidence="2">The sequence shown here is derived from an EMBL/GenBank/DDBJ whole genome shotgun (WGS) entry which is preliminary data.</text>
</comment>
<keyword evidence="1" id="KW-1133">Transmembrane helix</keyword>
<gene>
    <name evidence="2" type="ORF">DFQ59_10728</name>
</gene>
<name>A0A369C556_9GAMM</name>
<organism evidence="2 3">
    <name type="scientific">Thioalbus denitrificans</name>
    <dbReference type="NCBI Taxonomy" id="547122"/>
    <lineage>
        <taxon>Bacteria</taxon>
        <taxon>Pseudomonadati</taxon>
        <taxon>Pseudomonadota</taxon>
        <taxon>Gammaproteobacteria</taxon>
        <taxon>Chromatiales</taxon>
        <taxon>Ectothiorhodospiraceae</taxon>
        <taxon>Thioalbus</taxon>
    </lineage>
</organism>
<feature type="transmembrane region" description="Helical" evidence="1">
    <location>
        <begin position="6"/>
        <end position="30"/>
    </location>
</feature>
<dbReference type="AlphaFoldDB" id="A0A369C556"/>
<protein>
    <submittedName>
        <fullName evidence="2">Branched-subunit amino acid transport protein AzlD</fullName>
    </submittedName>
</protein>
<reference evidence="2 3" key="1">
    <citation type="submission" date="2018-07" db="EMBL/GenBank/DDBJ databases">
        <title>Genomic Encyclopedia of Type Strains, Phase IV (KMG-IV): sequencing the most valuable type-strain genomes for metagenomic binning, comparative biology and taxonomic classification.</title>
        <authorList>
            <person name="Goeker M."/>
        </authorList>
    </citation>
    <scope>NUCLEOTIDE SEQUENCE [LARGE SCALE GENOMIC DNA]</scope>
    <source>
        <strain evidence="2 3">DSM 26407</strain>
    </source>
</reference>
<evidence type="ECO:0000313" key="2">
    <source>
        <dbReference type="EMBL" id="RCX28285.1"/>
    </source>
</evidence>
<dbReference type="EMBL" id="QPJY01000007">
    <property type="protein sequence ID" value="RCX28285.1"/>
    <property type="molecule type" value="Genomic_DNA"/>
</dbReference>
<proteinExistence type="predicted"/>
<accession>A0A369C556</accession>
<keyword evidence="3" id="KW-1185">Reference proteome</keyword>
<dbReference type="RefSeq" id="WP_114280230.1">
    <property type="nucleotide sequence ID" value="NZ_QPJY01000007.1"/>
</dbReference>
<feature type="transmembrane region" description="Helical" evidence="1">
    <location>
        <begin position="37"/>
        <end position="56"/>
    </location>
</feature>
<dbReference type="InterPro" id="IPR008407">
    <property type="entry name" value="Brnchd-chn_aa_trnsp_AzlD"/>
</dbReference>
<evidence type="ECO:0000256" key="1">
    <source>
        <dbReference type="SAM" id="Phobius"/>
    </source>
</evidence>
<dbReference type="Pfam" id="PF05437">
    <property type="entry name" value="AzlD"/>
    <property type="match status" value="1"/>
</dbReference>
<dbReference type="OrthoDB" id="5324916at2"/>
<sequence length="110" mass="11625">MDATLYLIAVIGVMAGATLLTRALPFLLFARGAEHPTLLYLGRVLPPAVMTLLLLYCLKDVPLATAPHGLPEALALAAVVGLHLWRRNALLSIGAGTGLYMFLVQSGVFG</sequence>
<dbReference type="Proteomes" id="UP000252707">
    <property type="component" value="Unassembled WGS sequence"/>
</dbReference>
<keyword evidence="1" id="KW-0812">Transmembrane</keyword>
<dbReference type="PIRSF" id="PIRSF003203">
    <property type="entry name" value="AzlD"/>
    <property type="match status" value="1"/>
</dbReference>
<evidence type="ECO:0000313" key="3">
    <source>
        <dbReference type="Proteomes" id="UP000252707"/>
    </source>
</evidence>
<keyword evidence="1" id="KW-0472">Membrane</keyword>